<evidence type="ECO:0000256" key="4">
    <source>
        <dbReference type="ARBA" id="ARBA00022553"/>
    </source>
</evidence>
<dbReference type="SUPFAM" id="SSF55874">
    <property type="entry name" value="ATPase domain of HSP90 chaperone/DNA topoisomerase II/histidine kinase"/>
    <property type="match status" value="1"/>
</dbReference>
<keyword evidence="12" id="KW-1185">Reference proteome</keyword>
<dbReference type="InterPro" id="IPR003594">
    <property type="entry name" value="HATPase_dom"/>
</dbReference>
<comment type="caution">
    <text evidence="11">The sequence shown here is derived from an EMBL/GenBank/DDBJ whole genome shotgun (WGS) entry which is preliminary data.</text>
</comment>
<dbReference type="InterPro" id="IPR001789">
    <property type="entry name" value="Sig_transdc_resp-reg_receiver"/>
</dbReference>
<dbReference type="Pfam" id="PF02518">
    <property type="entry name" value="HATPase_c"/>
    <property type="match status" value="1"/>
</dbReference>
<dbReference type="Gene3D" id="3.40.50.2300">
    <property type="match status" value="1"/>
</dbReference>
<evidence type="ECO:0000256" key="8">
    <source>
        <dbReference type="PROSITE-ProRule" id="PRU00169"/>
    </source>
</evidence>
<evidence type="ECO:0000256" key="2">
    <source>
        <dbReference type="ARBA" id="ARBA00012438"/>
    </source>
</evidence>
<dbReference type="GO" id="GO:0000155">
    <property type="term" value="F:phosphorelay sensor kinase activity"/>
    <property type="evidence" value="ECO:0007669"/>
    <property type="project" value="InterPro"/>
</dbReference>
<keyword evidence="4 8" id="KW-0597">Phosphoprotein</keyword>
<comment type="catalytic activity">
    <reaction evidence="1">
        <text>ATP + protein L-histidine = ADP + protein N-phospho-L-histidine.</text>
        <dbReference type="EC" id="2.7.13.3"/>
    </reaction>
</comment>
<evidence type="ECO:0000256" key="5">
    <source>
        <dbReference type="ARBA" id="ARBA00022777"/>
    </source>
</evidence>
<dbReference type="InterPro" id="IPR004358">
    <property type="entry name" value="Sig_transdc_His_kin-like_C"/>
</dbReference>
<dbReference type="Gene3D" id="3.30.565.10">
    <property type="entry name" value="Histidine kinase-like ATPase, C-terminal domain"/>
    <property type="match status" value="1"/>
</dbReference>
<dbReference type="SUPFAM" id="SSF52172">
    <property type="entry name" value="CheY-like"/>
    <property type="match status" value="1"/>
</dbReference>
<dbReference type="EC" id="2.7.13.3" evidence="2"/>
<dbReference type="InterPro" id="IPR011006">
    <property type="entry name" value="CheY-like_superfamily"/>
</dbReference>
<dbReference type="Pfam" id="PF00072">
    <property type="entry name" value="Response_reg"/>
    <property type="match status" value="1"/>
</dbReference>
<dbReference type="SUPFAM" id="SSF47384">
    <property type="entry name" value="Homodimeric domain of signal transducing histidine kinase"/>
    <property type="match status" value="1"/>
</dbReference>
<evidence type="ECO:0000259" key="10">
    <source>
        <dbReference type="PROSITE" id="PS50110"/>
    </source>
</evidence>
<organism evidence="11 12">
    <name type="scientific">Clostridium tetanomorphum</name>
    <dbReference type="NCBI Taxonomy" id="1553"/>
    <lineage>
        <taxon>Bacteria</taxon>
        <taxon>Bacillati</taxon>
        <taxon>Bacillota</taxon>
        <taxon>Clostridia</taxon>
        <taxon>Eubacteriales</taxon>
        <taxon>Clostridiaceae</taxon>
        <taxon>Clostridium</taxon>
    </lineage>
</organism>
<dbReference type="SMART" id="SM00448">
    <property type="entry name" value="REC"/>
    <property type="match status" value="1"/>
</dbReference>
<feature type="domain" description="Histidine kinase" evidence="9">
    <location>
        <begin position="172"/>
        <end position="429"/>
    </location>
</feature>
<dbReference type="PROSITE" id="PS50109">
    <property type="entry name" value="HIS_KIN"/>
    <property type="match status" value="1"/>
</dbReference>
<dbReference type="InterPro" id="IPR005467">
    <property type="entry name" value="His_kinase_dom"/>
</dbReference>
<dbReference type="RefSeq" id="WP_173680464.1">
    <property type="nucleotide sequence ID" value="NZ_JAAZWO010000004.1"/>
</dbReference>
<feature type="modified residue" description="4-aspartylphosphate" evidence="8">
    <location>
        <position position="53"/>
    </location>
</feature>
<dbReference type="InterPro" id="IPR036890">
    <property type="entry name" value="HATPase_C_sf"/>
</dbReference>
<name>A0A923E9E6_CLOTT</name>
<dbReference type="Proteomes" id="UP000563151">
    <property type="component" value="Unassembled WGS sequence"/>
</dbReference>
<comment type="function">
    <text evidence="7">May play the central regulatory role in sporulation. It may be an element of the effector pathway responsible for the activation of sporulation genes in response to nutritional stress. Spo0A may act in concert with spo0H (a sigma factor) to control the expression of some genes that are critical to the sporulation process.</text>
</comment>
<evidence type="ECO:0000256" key="3">
    <source>
        <dbReference type="ARBA" id="ARBA00018672"/>
    </source>
</evidence>
<gene>
    <name evidence="11" type="ORF">HGG79_05085</name>
</gene>
<evidence type="ECO:0000313" key="11">
    <source>
        <dbReference type="EMBL" id="MBC2397156.1"/>
    </source>
</evidence>
<evidence type="ECO:0000256" key="1">
    <source>
        <dbReference type="ARBA" id="ARBA00000085"/>
    </source>
</evidence>
<feature type="domain" description="Response regulatory" evidence="10">
    <location>
        <begin position="2"/>
        <end position="120"/>
    </location>
</feature>
<keyword evidence="5" id="KW-0418">Kinase</keyword>
<sequence>MNLLVVDDSKFNLMYAEEVIKKNGIICNIIKAGSGEEALNIILNNNIDIVLLDIIMPKITGLEVLKKIRENGKYREMIIIMFTSITDKEYLKNSFDIGANDYINKPINEIEFISRIKNAMKLRQHQKDLYDLMYVLKEKNENLKKTTLALKRTQSQLVRSEKLSAIGQFSAGIAHEINNPLGYVLSNNDTLEKYCNCYKDLIHKYKETLDCIYEKYKDNWIKEKIDEVKNFEESIAFDFIDEDTYQLIDDSRDGIKRISKIIQSLLNFAQRDTENRIKYNDFNEIVIGIISPIEKEFKDIVNIELNLNNLPKIKCDEVQITEAIYNIIINAVQAIQKYRKESVGNIKISTYSKENFVLCDVWNDGPKIKEEIINKIFDPFFTTKNIGEGMGLGLNICYDIIVNKHNGEIYVESNEKTGTKFTIMLPLDLEKGDES</sequence>
<reference evidence="11 12" key="1">
    <citation type="submission" date="2020-04" db="EMBL/GenBank/DDBJ databases">
        <title>Genomic insights into acetone-butanol-ethanol (ABE) fermentation by sequencing solventogenic clostridia strains.</title>
        <authorList>
            <person name="Brown S."/>
        </authorList>
    </citation>
    <scope>NUCLEOTIDE SEQUENCE [LARGE SCALE GENOMIC DNA]</scope>
    <source>
        <strain evidence="11 12">DJ011</strain>
    </source>
</reference>
<protein>
    <recommendedName>
        <fullName evidence="3">Stage 0 sporulation protein A homolog</fullName>
        <ecNumber evidence="2">2.7.13.3</ecNumber>
    </recommendedName>
</protein>
<keyword evidence="6" id="KW-0902">Two-component regulatory system</keyword>
<dbReference type="PRINTS" id="PR00344">
    <property type="entry name" value="BCTRLSENSOR"/>
</dbReference>
<keyword evidence="5" id="KW-0808">Transferase</keyword>
<dbReference type="InterPro" id="IPR036097">
    <property type="entry name" value="HisK_dim/P_sf"/>
</dbReference>
<dbReference type="PANTHER" id="PTHR43065:SF50">
    <property type="entry name" value="HISTIDINE KINASE"/>
    <property type="match status" value="1"/>
</dbReference>
<dbReference type="CDD" id="cd00082">
    <property type="entry name" value="HisKA"/>
    <property type="match status" value="1"/>
</dbReference>
<dbReference type="SMART" id="SM00387">
    <property type="entry name" value="HATPase_c"/>
    <property type="match status" value="1"/>
</dbReference>
<evidence type="ECO:0000259" key="9">
    <source>
        <dbReference type="PROSITE" id="PS50109"/>
    </source>
</evidence>
<dbReference type="PANTHER" id="PTHR43065">
    <property type="entry name" value="SENSOR HISTIDINE KINASE"/>
    <property type="match status" value="1"/>
</dbReference>
<dbReference type="EMBL" id="JAAZWO010000004">
    <property type="protein sequence ID" value="MBC2397156.1"/>
    <property type="molecule type" value="Genomic_DNA"/>
</dbReference>
<evidence type="ECO:0000313" key="12">
    <source>
        <dbReference type="Proteomes" id="UP000563151"/>
    </source>
</evidence>
<evidence type="ECO:0000256" key="7">
    <source>
        <dbReference type="ARBA" id="ARBA00024867"/>
    </source>
</evidence>
<evidence type="ECO:0000256" key="6">
    <source>
        <dbReference type="ARBA" id="ARBA00023012"/>
    </source>
</evidence>
<accession>A0A923E9E6</accession>
<dbReference type="PROSITE" id="PS50110">
    <property type="entry name" value="RESPONSE_REGULATORY"/>
    <property type="match status" value="1"/>
</dbReference>
<dbReference type="InterPro" id="IPR003661">
    <property type="entry name" value="HisK_dim/P_dom"/>
</dbReference>
<proteinExistence type="predicted"/>
<dbReference type="Gene3D" id="1.10.287.130">
    <property type="match status" value="1"/>
</dbReference>
<dbReference type="SMART" id="SM00388">
    <property type="entry name" value="HisKA"/>
    <property type="match status" value="1"/>
</dbReference>
<dbReference type="AlphaFoldDB" id="A0A923E9E6"/>